<dbReference type="GO" id="GO:0004222">
    <property type="term" value="F:metalloendopeptidase activity"/>
    <property type="evidence" value="ECO:0007669"/>
    <property type="project" value="InterPro"/>
</dbReference>
<reference evidence="3" key="1">
    <citation type="journal article" date="2020" name="Cell">
        <title>Large-Scale Comparative Analyses of Tick Genomes Elucidate Their Genetic Diversity and Vector Capacities.</title>
        <authorList>
            <consortium name="Tick Genome and Microbiome Consortium (TIGMIC)"/>
            <person name="Jia N."/>
            <person name="Wang J."/>
            <person name="Shi W."/>
            <person name="Du L."/>
            <person name="Sun Y."/>
            <person name="Zhan W."/>
            <person name="Jiang J.F."/>
            <person name="Wang Q."/>
            <person name="Zhang B."/>
            <person name="Ji P."/>
            <person name="Bell-Sakyi L."/>
            <person name="Cui X.M."/>
            <person name="Yuan T.T."/>
            <person name="Jiang B.G."/>
            <person name="Yang W.F."/>
            <person name="Lam T.T."/>
            <person name="Chang Q.C."/>
            <person name="Ding S.J."/>
            <person name="Wang X.J."/>
            <person name="Zhu J.G."/>
            <person name="Ruan X.D."/>
            <person name="Zhao L."/>
            <person name="Wei J.T."/>
            <person name="Ye R.Z."/>
            <person name="Que T.C."/>
            <person name="Du C.H."/>
            <person name="Zhou Y.H."/>
            <person name="Cheng J.X."/>
            <person name="Dai P.F."/>
            <person name="Guo W.B."/>
            <person name="Han X.H."/>
            <person name="Huang E.J."/>
            <person name="Li L.F."/>
            <person name="Wei W."/>
            <person name="Gao Y.C."/>
            <person name="Liu J.Z."/>
            <person name="Shao H.Z."/>
            <person name="Wang X."/>
            <person name="Wang C.C."/>
            <person name="Yang T.C."/>
            <person name="Huo Q.B."/>
            <person name="Li W."/>
            <person name="Chen H.Y."/>
            <person name="Chen S.E."/>
            <person name="Zhou L.G."/>
            <person name="Ni X.B."/>
            <person name="Tian J.H."/>
            <person name="Sheng Y."/>
            <person name="Liu T."/>
            <person name="Pan Y.S."/>
            <person name="Xia L.Y."/>
            <person name="Li J."/>
            <person name="Zhao F."/>
            <person name="Cao W.C."/>
        </authorList>
    </citation>
    <scope>NUCLEOTIDE SEQUENCE</scope>
    <source>
        <strain evidence="3">Rsan-2018</strain>
    </source>
</reference>
<dbReference type="PANTHER" id="PTHR11733:SF241">
    <property type="entry name" value="GH26575P-RELATED"/>
    <property type="match status" value="1"/>
</dbReference>
<feature type="transmembrane region" description="Helical" evidence="2">
    <location>
        <begin position="216"/>
        <end position="238"/>
    </location>
</feature>
<dbReference type="PANTHER" id="PTHR11733">
    <property type="entry name" value="ZINC METALLOPROTEASE FAMILY M13 NEPRILYSIN-RELATED"/>
    <property type="match status" value="1"/>
</dbReference>
<reference evidence="3" key="2">
    <citation type="submission" date="2021-09" db="EMBL/GenBank/DDBJ databases">
        <authorList>
            <person name="Jia N."/>
            <person name="Wang J."/>
            <person name="Shi W."/>
            <person name="Du L."/>
            <person name="Sun Y."/>
            <person name="Zhan W."/>
            <person name="Jiang J."/>
            <person name="Wang Q."/>
            <person name="Zhang B."/>
            <person name="Ji P."/>
            <person name="Sakyi L.B."/>
            <person name="Cui X."/>
            <person name="Yuan T."/>
            <person name="Jiang B."/>
            <person name="Yang W."/>
            <person name="Lam T.T.-Y."/>
            <person name="Chang Q."/>
            <person name="Ding S."/>
            <person name="Wang X."/>
            <person name="Zhu J."/>
            <person name="Ruan X."/>
            <person name="Zhao L."/>
            <person name="Wei J."/>
            <person name="Que T."/>
            <person name="Du C."/>
            <person name="Cheng J."/>
            <person name="Dai P."/>
            <person name="Han X."/>
            <person name="Huang E."/>
            <person name="Gao Y."/>
            <person name="Liu J."/>
            <person name="Shao H."/>
            <person name="Ye R."/>
            <person name="Li L."/>
            <person name="Wei W."/>
            <person name="Wang X."/>
            <person name="Wang C."/>
            <person name="Huo Q."/>
            <person name="Li W."/>
            <person name="Guo W."/>
            <person name="Chen H."/>
            <person name="Chen S."/>
            <person name="Zhou L."/>
            <person name="Zhou L."/>
            <person name="Ni X."/>
            <person name="Tian J."/>
            <person name="Zhou Y."/>
            <person name="Sheng Y."/>
            <person name="Liu T."/>
            <person name="Pan Y."/>
            <person name="Xia L."/>
            <person name="Li J."/>
            <person name="Zhao F."/>
            <person name="Cao W."/>
        </authorList>
    </citation>
    <scope>NUCLEOTIDE SEQUENCE</scope>
    <source>
        <strain evidence="3">Rsan-2018</strain>
        <tissue evidence="3">Larvae</tissue>
    </source>
</reference>
<keyword evidence="4" id="KW-1185">Reference proteome</keyword>
<dbReference type="AlphaFoldDB" id="A0A9D4YNQ1"/>
<feature type="compositionally biased region" description="Basic and acidic residues" evidence="1">
    <location>
        <begin position="102"/>
        <end position="142"/>
    </location>
</feature>
<comment type="caution">
    <text evidence="3">The sequence shown here is derived from an EMBL/GenBank/DDBJ whole genome shotgun (WGS) entry which is preliminary data.</text>
</comment>
<dbReference type="Gene3D" id="1.10.1380.10">
    <property type="entry name" value="Neutral endopeptidase , domain2"/>
    <property type="match status" value="1"/>
</dbReference>
<keyword evidence="2" id="KW-0812">Transmembrane</keyword>
<dbReference type="InterPro" id="IPR042089">
    <property type="entry name" value="Peptidase_M13_dom_2"/>
</dbReference>
<dbReference type="InterPro" id="IPR024079">
    <property type="entry name" value="MetalloPept_cat_dom_sf"/>
</dbReference>
<dbReference type="GO" id="GO:0016485">
    <property type="term" value="P:protein processing"/>
    <property type="evidence" value="ECO:0007669"/>
    <property type="project" value="TreeGrafter"/>
</dbReference>
<dbReference type="Gene3D" id="3.40.390.10">
    <property type="entry name" value="Collagenase (Catalytic Domain)"/>
    <property type="match status" value="2"/>
</dbReference>
<dbReference type="SUPFAM" id="SSF55486">
    <property type="entry name" value="Metalloproteases ('zincins'), catalytic domain"/>
    <property type="match status" value="1"/>
</dbReference>
<name>A0A9D4YNQ1_RHISA</name>
<protein>
    <recommendedName>
        <fullName evidence="5">Endothelin-converting enzyme 1</fullName>
    </recommendedName>
</protein>
<dbReference type="GO" id="GO:0005886">
    <property type="term" value="C:plasma membrane"/>
    <property type="evidence" value="ECO:0007669"/>
    <property type="project" value="TreeGrafter"/>
</dbReference>
<dbReference type="InterPro" id="IPR000718">
    <property type="entry name" value="Peptidase_M13"/>
</dbReference>
<keyword evidence="2" id="KW-0472">Membrane</keyword>
<proteinExistence type="predicted"/>
<feature type="region of interest" description="Disordered" evidence="1">
    <location>
        <begin position="78"/>
        <end position="142"/>
    </location>
</feature>
<dbReference type="EMBL" id="JABSTV010001245">
    <property type="protein sequence ID" value="KAH7983456.1"/>
    <property type="molecule type" value="Genomic_DNA"/>
</dbReference>
<dbReference type="Proteomes" id="UP000821837">
    <property type="component" value="Chromosome 1"/>
</dbReference>
<evidence type="ECO:0008006" key="5">
    <source>
        <dbReference type="Google" id="ProtNLM"/>
    </source>
</evidence>
<feature type="region of interest" description="Disordered" evidence="1">
    <location>
        <begin position="1"/>
        <end position="62"/>
    </location>
</feature>
<evidence type="ECO:0000313" key="3">
    <source>
        <dbReference type="EMBL" id="KAH7983456.1"/>
    </source>
</evidence>
<feature type="region of interest" description="Disordered" evidence="1">
    <location>
        <begin position="172"/>
        <end position="202"/>
    </location>
</feature>
<evidence type="ECO:0000256" key="1">
    <source>
        <dbReference type="SAM" id="MobiDB-lite"/>
    </source>
</evidence>
<accession>A0A9D4YNQ1</accession>
<dbReference type="PROSITE" id="PS51885">
    <property type="entry name" value="NEPRILYSIN"/>
    <property type="match status" value="1"/>
</dbReference>
<keyword evidence="2" id="KW-1133">Transmembrane helix</keyword>
<organism evidence="3 4">
    <name type="scientific">Rhipicephalus sanguineus</name>
    <name type="common">Brown dog tick</name>
    <name type="synonym">Ixodes sanguineus</name>
    <dbReference type="NCBI Taxonomy" id="34632"/>
    <lineage>
        <taxon>Eukaryota</taxon>
        <taxon>Metazoa</taxon>
        <taxon>Ecdysozoa</taxon>
        <taxon>Arthropoda</taxon>
        <taxon>Chelicerata</taxon>
        <taxon>Arachnida</taxon>
        <taxon>Acari</taxon>
        <taxon>Parasitiformes</taxon>
        <taxon>Ixodida</taxon>
        <taxon>Ixodoidea</taxon>
        <taxon>Ixodidae</taxon>
        <taxon>Rhipicephalinae</taxon>
        <taxon>Rhipicephalus</taxon>
        <taxon>Rhipicephalus</taxon>
    </lineage>
</organism>
<evidence type="ECO:0000313" key="4">
    <source>
        <dbReference type="Proteomes" id="UP000821837"/>
    </source>
</evidence>
<gene>
    <name evidence="3" type="ORF">HPB52_012211</name>
</gene>
<feature type="compositionally biased region" description="Polar residues" evidence="1">
    <location>
        <begin position="180"/>
        <end position="193"/>
    </location>
</feature>
<sequence length="870" mass="95244">MQNQKQTVEPAKITDAAGDKGIEGGDPSEASEMSSVGHGPATDEEETGRRTAGLASRKKALEAYRGRVKRRVRYERLTDCGKVAVGAEPGSAIRRPAATSEGSKETSDKGQRRSEGPSREKSGTQTSDGRRDAPDSLPSSERELLEDPEFGAMQLAHDQLFDLDLFDQDRRATRDPRSVSDLSTDVGSSSMSAGGSRKGGYSTETTGLTRLSQYRAVLVVVLCMAFVVIALLVVRLVAKGNPQSFFAPAAWVKEMDVHCNSPDCVTATKFITTSMDVSTNPCTDFYAFACGRWRSTAPVGNEEPEWASSAGRNVSYVASLRSDYVAAANDSLLRVVQASATNDEQVTHMGQVYTSCLSFFVDKPLNLTTAWQAANIYTNLWLEAKTFQDSLFLAVTHLLHYRFGSVFDVSCDARVVDISPGTAILRHVNAGFRRAIVMRAAKALLSNNSASVRQRSDVLDYTTSDSGAFGKMVDAIVNLDDVVFNQTAASTLPPVEIALNELDSTKWNWTELFAAQYSVEATALPIKARVTNVDGVTAILNLLSSQEDMMTTKIYLMLVPLAKFFGMEERARVHRRVPRDDIINELCVTALETMFGDFYRRWITTELAGSDTGDELRRMLSGVLTAADKVLEVTKGFVLDYGTMAAVTNPTKMYPLNNATIPTVEANYGSDFVANAILFMAGGGTSTRPLLDFGAVSVDWSDREVVQRLLIPDFYYAHTDQVVLNYGTMGYYLARHAFWAGSPWHVSRNDSHGTTSPVARNLTVLTHCLAAYVKNVSGIELSVDEPWWREVVQTRWAAEVSFRAAAFRDANIARQRSLKQLFFLRFGHTFCAMPSRGQRDVAATACRVAAMTLPAFAGAFKCPVVVGMAC</sequence>
<evidence type="ECO:0000256" key="2">
    <source>
        <dbReference type="SAM" id="Phobius"/>
    </source>
</evidence>